<feature type="region of interest" description="Disordered" evidence="5">
    <location>
        <begin position="285"/>
        <end position="305"/>
    </location>
</feature>
<dbReference type="PANTHER" id="PTHR24173:SF74">
    <property type="entry name" value="ANKYRIN REPEAT DOMAIN-CONTAINING PROTEIN 16"/>
    <property type="match status" value="1"/>
</dbReference>
<sequence length="780" mass="83135">KQPAEKNAQEPKQAEEQANASQSSETPAEENAQEPKQAEEQANASQSSETPAEENAEEPKQAEEQANASQSSETPAEENAQEPKQAEEQANASQSSETPAGENAEEPKQTEEPEEASQSTHSPAEEQSPEQAQGQERENASQPSESPAEESTPEQAEEKGTEAAEEPAQEQPAETQEGSDAEADAEGGSGANGEAQPQEESGENKDVPAADQEAPGLDEQGRDEVGTGAPEAAAASAAGASHENEAHGADQQDDSVESAGPAADEQQKDATGEVGELHGAETQTPQLAAEAETAGAEQEAGRADSVSDGCYVTRRQEVEAEAKKLLEVCERNDNFTKVDQQFCDELFKRIDGPFTVGEVSAFLRAADTANNISRNFRFCRATPTSSPPRVRDGDSVIHAAIAASKPRVVEILLQYGAFPNIEAFPRSPDAANRMGMRPLHYVARYPTLENYESLFLLLKYGSPVNVRDVGGRTPLMIAARSSHPFSKLFARALIDRNADVTARDKAGLSALHYAAASNSCKLVKLLINRGADVMSQDIRGNTPLHYAAAFNADKSMNTLLNLAGNAIKVNVPNKNGKAPIHLAAAPSSFDVVPAKIVPALSLELLLEKHADPVARDAHGNTPLMDAVLGGYLEIAKRLLQIARVPLHDKNMDGKTALDLAQEAAERTGDDVLAYLTAVSSKPSCPFIPRVANSIHVLSDTQFGSLMRVGDTVTYECHHGFRLLGHATLTCMSRDGSPEFIPDPPVCIPMEQGAASSLYSAPLGLATALLVYLIPFFLTQF</sequence>
<dbReference type="SUPFAM" id="SSF48403">
    <property type="entry name" value="Ankyrin repeat"/>
    <property type="match status" value="1"/>
</dbReference>
<dbReference type="EC" id="3.4.21.72" evidence="8"/>
<gene>
    <name evidence="8" type="ORF">TGCAST_308810B</name>
</gene>
<feature type="compositionally biased region" description="Polar residues" evidence="5">
    <location>
        <begin position="40"/>
        <end position="50"/>
    </location>
</feature>
<keyword evidence="6" id="KW-0472">Membrane</keyword>
<dbReference type="Pfam" id="PF00084">
    <property type="entry name" value="Sushi"/>
    <property type="match status" value="1"/>
</dbReference>
<keyword evidence="8" id="KW-0378">Hydrolase</keyword>
<dbReference type="SUPFAM" id="SSF57535">
    <property type="entry name" value="Complement control module/SCR domain"/>
    <property type="match status" value="1"/>
</dbReference>
<feature type="repeat" description="ANK" evidence="4">
    <location>
        <begin position="506"/>
        <end position="538"/>
    </location>
</feature>
<evidence type="ECO:0000256" key="6">
    <source>
        <dbReference type="SAM" id="Phobius"/>
    </source>
</evidence>
<dbReference type="AlphaFoldDB" id="A0A3R8B6H7"/>
<keyword evidence="6" id="KW-0812">Transmembrane</keyword>
<keyword evidence="6" id="KW-1133">Transmembrane helix</keyword>
<proteinExistence type="predicted"/>
<dbReference type="CDD" id="cd00033">
    <property type="entry name" value="CCP"/>
    <property type="match status" value="1"/>
</dbReference>
<dbReference type="Gene3D" id="1.25.40.20">
    <property type="entry name" value="Ankyrin repeat-containing domain"/>
    <property type="match status" value="2"/>
</dbReference>
<dbReference type="Proteomes" id="UP000284452">
    <property type="component" value="Unassembled WGS sequence"/>
</dbReference>
<dbReference type="SMART" id="SM00032">
    <property type="entry name" value="CCP"/>
    <property type="match status" value="1"/>
</dbReference>
<evidence type="ECO:0000313" key="9">
    <source>
        <dbReference type="Proteomes" id="UP000284452"/>
    </source>
</evidence>
<dbReference type="PROSITE" id="PS50297">
    <property type="entry name" value="ANK_REP_REGION"/>
    <property type="match status" value="3"/>
</dbReference>
<dbReference type="PANTHER" id="PTHR24173">
    <property type="entry name" value="ANKYRIN REPEAT CONTAINING"/>
    <property type="match status" value="1"/>
</dbReference>
<evidence type="ECO:0000256" key="2">
    <source>
        <dbReference type="ARBA" id="ARBA00023043"/>
    </source>
</evidence>
<feature type="compositionally biased region" description="Polar residues" evidence="5">
    <location>
        <begin position="16"/>
        <end position="26"/>
    </location>
</feature>
<keyword evidence="2 4" id="KW-0040">ANK repeat</keyword>
<feature type="region of interest" description="Disordered" evidence="5">
    <location>
        <begin position="1"/>
        <end position="271"/>
    </location>
</feature>
<keyword evidence="3" id="KW-1015">Disulfide bond</keyword>
<dbReference type="SMART" id="SM00248">
    <property type="entry name" value="ANK"/>
    <property type="match status" value="6"/>
</dbReference>
<dbReference type="InterPro" id="IPR000436">
    <property type="entry name" value="Sushi_SCR_CCP_dom"/>
</dbReference>
<comment type="caution">
    <text evidence="8">The sequence shown here is derived from an EMBL/GenBank/DDBJ whole genome shotgun (WGS) entry which is preliminary data.</text>
</comment>
<keyword evidence="1" id="KW-0677">Repeat</keyword>
<feature type="compositionally biased region" description="Low complexity" evidence="5">
    <location>
        <begin position="288"/>
        <end position="298"/>
    </location>
</feature>
<feature type="repeat" description="ANK" evidence="4">
    <location>
        <begin position="392"/>
        <end position="424"/>
    </location>
</feature>
<dbReference type="InterPro" id="IPR036770">
    <property type="entry name" value="Ankyrin_rpt-contain_sf"/>
</dbReference>
<dbReference type="Pfam" id="PF12796">
    <property type="entry name" value="Ank_2"/>
    <property type="match status" value="1"/>
</dbReference>
<feature type="transmembrane region" description="Helical" evidence="6">
    <location>
        <begin position="757"/>
        <end position="777"/>
    </location>
</feature>
<evidence type="ECO:0000256" key="3">
    <source>
        <dbReference type="ARBA" id="ARBA00023157"/>
    </source>
</evidence>
<feature type="compositionally biased region" description="Low complexity" evidence="5">
    <location>
        <begin position="228"/>
        <end position="241"/>
    </location>
</feature>
<feature type="domain" description="Sushi" evidence="7">
    <location>
        <begin position="682"/>
        <end position="748"/>
    </location>
</feature>
<feature type="compositionally biased region" description="Polar residues" evidence="5">
    <location>
        <begin position="88"/>
        <end position="98"/>
    </location>
</feature>
<dbReference type="Pfam" id="PF00023">
    <property type="entry name" value="Ank"/>
    <property type="match status" value="1"/>
</dbReference>
<evidence type="ECO:0000256" key="5">
    <source>
        <dbReference type="SAM" id="MobiDB-lite"/>
    </source>
</evidence>
<dbReference type="InterPro" id="IPR035976">
    <property type="entry name" value="Sushi/SCR/CCP_sf"/>
</dbReference>
<dbReference type="Gene3D" id="2.10.70.10">
    <property type="entry name" value="Complement Module, domain 1"/>
    <property type="match status" value="1"/>
</dbReference>
<dbReference type="InterPro" id="IPR002110">
    <property type="entry name" value="Ankyrin_rpt"/>
</dbReference>
<dbReference type="EMBL" id="AHIV02000872">
    <property type="protein sequence ID" value="RQX72254.1"/>
    <property type="molecule type" value="Genomic_DNA"/>
</dbReference>
<feature type="repeat" description="ANK" evidence="4">
    <location>
        <begin position="575"/>
        <end position="617"/>
    </location>
</feature>
<feature type="repeat" description="ANK" evidence="4">
    <location>
        <begin position="434"/>
        <end position="469"/>
    </location>
</feature>
<accession>A0A3R8B6H7</accession>
<evidence type="ECO:0000313" key="8">
    <source>
        <dbReference type="EMBL" id="RQX72254.1"/>
    </source>
</evidence>
<feature type="repeat" description="ANK" evidence="4">
    <location>
        <begin position="470"/>
        <end position="505"/>
    </location>
</feature>
<dbReference type="PROSITE" id="PS50923">
    <property type="entry name" value="SUSHI"/>
    <property type="match status" value="1"/>
</dbReference>
<name>A0A3R8B6H7_TOXGO</name>
<dbReference type="Pfam" id="PF13857">
    <property type="entry name" value="Ank_5"/>
    <property type="match status" value="1"/>
</dbReference>
<dbReference type="GO" id="GO:0016787">
    <property type="term" value="F:hydrolase activity"/>
    <property type="evidence" value="ECO:0007669"/>
    <property type="project" value="UniProtKB-KW"/>
</dbReference>
<feature type="non-terminal residue" evidence="8">
    <location>
        <position position="1"/>
    </location>
</feature>
<dbReference type="VEuPathDB" id="ToxoDB:TGCAST_308810B"/>
<organism evidence="8 9">
    <name type="scientific">Toxoplasma gondii CAST</name>
    <dbReference type="NCBI Taxonomy" id="943122"/>
    <lineage>
        <taxon>Eukaryota</taxon>
        <taxon>Sar</taxon>
        <taxon>Alveolata</taxon>
        <taxon>Apicomplexa</taxon>
        <taxon>Conoidasida</taxon>
        <taxon>Coccidia</taxon>
        <taxon>Eucoccidiorida</taxon>
        <taxon>Eimeriorina</taxon>
        <taxon>Sarcocystidae</taxon>
        <taxon>Toxoplasma</taxon>
    </lineage>
</organism>
<evidence type="ECO:0000256" key="4">
    <source>
        <dbReference type="PROSITE-ProRule" id="PRU00023"/>
    </source>
</evidence>
<dbReference type="PROSITE" id="PS50088">
    <property type="entry name" value="ANK_REPEAT"/>
    <property type="match status" value="5"/>
</dbReference>
<protein>
    <submittedName>
        <fullName evidence="8">Rhoptry neck protein RON9</fullName>
        <ecNumber evidence="8">3.4.21.72</ecNumber>
    </submittedName>
</protein>
<reference evidence="8 9" key="1">
    <citation type="submission" date="2017-10" db="EMBL/GenBank/DDBJ databases">
        <authorList>
            <person name="Sibley D."/>
            <person name="Venepally P."/>
            <person name="Karamycheva S."/>
            <person name="Hadjithomas M."/>
            <person name="Khan A."/>
            <person name="Brunk B."/>
            <person name="Roos D."/>
            <person name="Caler E."/>
            <person name="Lorenzi H."/>
        </authorList>
    </citation>
    <scope>NUCLEOTIDE SEQUENCE [LARGE SCALE GENOMIC DNA]</scope>
    <source>
        <strain evidence="8 9">CAST</strain>
    </source>
</reference>
<evidence type="ECO:0000259" key="7">
    <source>
        <dbReference type="PROSITE" id="PS50923"/>
    </source>
</evidence>
<evidence type="ECO:0000256" key="1">
    <source>
        <dbReference type="ARBA" id="ARBA00022737"/>
    </source>
</evidence>